<protein>
    <submittedName>
        <fullName evidence="1">Uncharacterized protein</fullName>
    </submittedName>
</protein>
<dbReference type="EMBL" id="SGIT01000002">
    <property type="protein sequence ID" value="RZF59648.1"/>
    <property type="molecule type" value="Genomic_DNA"/>
</dbReference>
<dbReference type="AlphaFoldDB" id="A0A4V2DBY9"/>
<reference evidence="1 2" key="1">
    <citation type="submission" date="2019-02" db="EMBL/GenBank/DDBJ databases">
        <authorList>
            <person name="Li Y."/>
        </authorList>
    </citation>
    <scope>NUCLEOTIDE SEQUENCE [LARGE SCALE GENOMIC DNA]</scope>
    <source>
        <strain evidence="1 2">30C10-4-7</strain>
    </source>
</reference>
<sequence>MKTDKKYKAQNRRTSVCIGILCMLLAIQSCKREDIPPFTIHVYNAYDFDITLFGSANRCDYGEDRETNPLCRLRAGEQRAYETYGPGRPFTITTYKTGTKQEVGSLYYVGKSGKHYRWEVGEDNPVVEIPERR</sequence>
<proteinExistence type="predicted"/>
<accession>A0A4V2DBY9</accession>
<evidence type="ECO:0000313" key="2">
    <source>
        <dbReference type="Proteomes" id="UP000292855"/>
    </source>
</evidence>
<gene>
    <name evidence="1" type="ORF">EWE74_10835</name>
</gene>
<dbReference type="RefSeq" id="WP_130141567.1">
    <property type="nucleotide sequence ID" value="NZ_SGIT01000002.1"/>
</dbReference>
<dbReference type="Proteomes" id="UP000292855">
    <property type="component" value="Unassembled WGS sequence"/>
</dbReference>
<dbReference type="PROSITE" id="PS51257">
    <property type="entry name" value="PROKAR_LIPOPROTEIN"/>
    <property type="match status" value="1"/>
</dbReference>
<keyword evidence="2" id="KW-1185">Reference proteome</keyword>
<comment type="caution">
    <text evidence="1">The sequence shown here is derived from an EMBL/GenBank/DDBJ whole genome shotgun (WGS) entry which is preliminary data.</text>
</comment>
<organism evidence="1 2">
    <name type="scientific">Sphingobacterium corticibacterium</name>
    <dbReference type="NCBI Taxonomy" id="2484746"/>
    <lineage>
        <taxon>Bacteria</taxon>
        <taxon>Pseudomonadati</taxon>
        <taxon>Bacteroidota</taxon>
        <taxon>Sphingobacteriia</taxon>
        <taxon>Sphingobacteriales</taxon>
        <taxon>Sphingobacteriaceae</taxon>
        <taxon>Sphingobacterium</taxon>
    </lineage>
</organism>
<name>A0A4V2DBY9_9SPHI</name>
<evidence type="ECO:0000313" key="1">
    <source>
        <dbReference type="EMBL" id="RZF59648.1"/>
    </source>
</evidence>